<dbReference type="EMBL" id="KQ418914">
    <property type="protein sequence ID" value="KOF85382.1"/>
    <property type="molecule type" value="Genomic_DNA"/>
</dbReference>
<reference evidence="1" key="1">
    <citation type="submission" date="2015-07" db="EMBL/GenBank/DDBJ databases">
        <title>MeaNS - Measles Nucleotide Surveillance Program.</title>
        <authorList>
            <person name="Tran T."/>
            <person name="Druce J."/>
        </authorList>
    </citation>
    <scope>NUCLEOTIDE SEQUENCE</scope>
    <source>
        <strain evidence="1">UCB-OBI-ISO-001</strain>
        <tissue evidence="1">Gonad</tissue>
    </source>
</reference>
<dbReference type="AlphaFoldDB" id="A0A0L8H853"/>
<organism evidence="1">
    <name type="scientific">Octopus bimaculoides</name>
    <name type="common">California two-spotted octopus</name>
    <dbReference type="NCBI Taxonomy" id="37653"/>
    <lineage>
        <taxon>Eukaryota</taxon>
        <taxon>Metazoa</taxon>
        <taxon>Spiralia</taxon>
        <taxon>Lophotrochozoa</taxon>
        <taxon>Mollusca</taxon>
        <taxon>Cephalopoda</taxon>
        <taxon>Coleoidea</taxon>
        <taxon>Octopodiformes</taxon>
        <taxon>Octopoda</taxon>
        <taxon>Incirrata</taxon>
        <taxon>Octopodidae</taxon>
        <taxon>Octopus</taxon>
    </lineage>
</organism>
<proteinExistence type="predicted"/>
<protein>
    <submittedName>
        <fullName evidence="1">Uncharacterized protein</fullName>
    </submittedName>
</protein>
<evidence type="ECO:0000313" key="1">
    <source>
        <dbReference type="EMBL" id="KOF85382.1"/>
    </source>
</evidence>
<sequence length="51" mass="6169">MGKIRKERRVRSSLKIKRVRSPMKMYIPLHLYKSNPIFCVIPCFARTNIKY</sequence>
<name>A0A0L8H853_OCTBM</name>
<accession>A0A0L8H853</accession>
<gene>
    <name evidence="1" type="ORF">OCBIM_22020451mg</name>
</gene>